<dbReference type="SUPFAM" id="SSF103473">
    <property type="entry name" value="MFS general substrate transporter"/>
    <property type="match status" value="1"/>
</dbReference>
<keyword evidence="3" id="KW-1003">Cell membrane</keyword>
<feature type="transmembrane region" description="Helical" evidence="7">
    <location>
        <begin position="82"/>
        <end position="102"/>
    </location>
</feature>
<dbReference type="GO" id="GO:0022857">
    <property type="term" value="F:transmembrane transporter activity"/>
    <property type="evidence" value="ECO:0007669"/>
    <property type="project" value="InterPro"/>
</dbReference>
<evidence type="ECO:0000256" key="6">
    <source>
        <dbReference type="ARBA" id="ARBA00023136"/>
    </source>
</evidence>
<evidence type="ECO:0000256" key="7">
    <source>
        <dbReference type="SAM" id="Phobius"/>
    </source>
</evidence>
<feature type="transmembrane region" description="Helical" evidence="7">
    <location>
        <begin position="171"/>
        <end position="193"/>
    </location>
</feature>
<dbReference type="Gene3D" id="1.20.1250.20">
    <property type="entry name" value="MFS general substrate transporter like domains"/>
    <property type="match status" value="1"/>
</dbReference>
<keyword evidence="2" id="KW-0813">Transport</keyword>
<feature type="transmembrane region" description="Helical" evidence="7">
    <location>
        <begin position="108"/>
        <end position="131"/>
    </location>
</feature>
<evidence type="ECO:0000256" key="5">
    <source>
        <dbReference type="ARBA" id="ARBA00022989"/>
    </source>
</evidence>
<keyword evidence="5 7" id="KW-1133">Transmembrane helix</keyword>
<dbReference type="InterPro" id="IPR050171">
    <property type="entry name" value="MFS_Transporters"/>
</dbReference>
<feature type="transmembrane region" description="Helical" evidence="7">
    <location>
        <begin position="50"/>
        <end position="70"/>
    </location>
</feature>
<feature type="transmembrane region" description="Helical" evidence="7">
    <location>
        <begin position="143"/>
        <end position="165"/>
    </location>
</feature>
<evidence type="ECO:0000256" key="3">
    <source>
        <dbReference type="ARBA" id="ARBA00022475"/>
    </source>
</evidence>
<dbReference type="GO" id="GO:0005886">
    <property type="term" value="C:plasma membrane"/>
    <property type="evidence" value="ECO:0007669"/>
    <property type="project" value="UniProtKB-SubCell"/>
</dbReference>
<sequence length="218" mass="23972">MRIHINITVNRAVQILLLYMFFAILSISFFMPLFAVFVTGFIEGATLRTVGFALAIYAVTKSVLQIPIARFLDRIKGEKDDFYVLIVGAVVAVIYPFALLAVSKIWHIYLLEMFAGIGDAFLMAAYYSLFARHVDKGSEGFEWSLFSVGGMTMSGAIGAAIGGVLADIYGFHLLFLSAGIINLIVSFVLIYLYPMLDGQRPVALPPFSPIPKNPTTKP</sequence>
<dbReference type="Pfam" id="PF07690">
    <property type="entry name" value="MFS_1"/>
    <property type="match status" value="1"/>
</dbReference>
<comment type="caution">
    <text evidence="9">The sequence shown here is derived from an EMBL/GenBank/DDBJ whole genome shotgun (WGS) entry which is preliminary data.</text>
</comment>
<evidence type="ECO:0000256" key="1">
    <source>
        <dbReference type="ARBA" id="ARBA00004651"/>
    </source>
</evidence>
<name>A0A1F5X022_9BACT</name>
<dbReference type="PROSITE" id="PS50850">
    <property type="entry name" value="MFS"/>
    <property type="match status" value="1"/>
</dbReference>
<dbReference type="AlphaFoldDB" id="A0A1F5X022"/>
<evidence type="ECO:0000256" key="2">
    <source>
        <dbReference type="ARBA" id="ARBA00022448"/>
    </source>
</evidence>
<evidence type="ECO:0000313" key="9">
    <source>
        <dbReference type="EMBL" id="OGF81242.1"/>
    </source>
</evidence>
<dbReference type="InterPro" id="IPR036259">
    <property type="entry name" value="MFS_trans_sf"/>
</dbReference>
<dbReference type="EMBL" id="MFID01000014">
    <property type="protein sequence ID" value="OGF81242.1"/>
    <property type="molecule type" value="Genomic_DNA"/>
</dbReference>
<organism evidence="9 10">
    <name type="scientific">Candidatus Giovannonibacteria bacterium RIFCSPLOWO2_01_FULL_45_34</name>
    <dbReference type="NCBI Taxonomy" id="1798351"/>
    <lineage>
        <taxon>Bacteria</taxon>
        <taxon>Candidatus Giovannoniibacteriota</taxon>
    </lineage>
</organism>
<protein>
    <recommendedName>
        <fullName evidence="8">Major facilitator superfamily (MFS) profile domain-containing protein</fullName>
    </recommendedName>
</protein>
<gene>
    <name evidence="9" type="ORF">A2930_02155</name>
</gene>
<feature type="transmembrane region" description="Helical" evidence="7">
    <location>
        <begin position="12"/>
        <end position="38"/>
    </location>
</feature>
<proteinExistence type="predicted"/>
<keyword evidence="6 7" id="KW-0472">Membrane</keyword>
<dbReference type="PANTHER" id="PTHR23517">
    <property type="entry name" value="RESISTANCE PROTEIN MDTM, PUTATIVE-RELATED-RELATED"/>
    <property type="match status" value="1"/>
</dbReference>
<dbReference type="PANTHER" id="PTHR23517:SF3">
    <property type="entry name" value="INTEGRAL MEMBRANE TRANSPORT PROTEIN"/>
    <property type="match status" value="1"/>
</dbReference>
<accession>A0A1F5X022</accession>
<evidence type="ECO:0000256" key="4">
    <source>
        <dbReference type="ARBA" id="ARBA00022692"/>
    </source>
</evidence>
<keyword evidence="4 7" id="KW-0812">Transmembrane</keyword>
<comment type="subcellular location">
    <subcellularLocation>
        <location evidence="1">Cell membrane</location>
        <topology evidence="1">Multi-pass membrane protein</topology>
    </subcellularLocation>
</comment>
<evidence type="ECO:0000313" key="10">
    <source>
        <dbReference type="Proteomes" id="UP000178114"/>
    </source>
</evidence>
<evidence type="ECO:0000259" key="8">
    <source>
        <dbReference type="PROSITE" id="PS50850"/>
    </source>
</evidence>
<dbReference type="STRING" id="1798351.A2930_02155"/>
<dbReference type="InterPro" id="IPR011701">
    <property type="entry name" value="MFS"/>
</dbReference>
<reference evidence="9 10" key="1">
    <citation type="journal article" date="2016" name="Nat. Commun.">
        <title>Thousands of microbial genomes shed light on interconnected biogeochemical processes in an aquifer system.</title>
        <authorList>
            <person name="Anantharaman K."/>
            <person name="Brown C.T."/>
            <person name="Hug L.A."/>
            <person name="Sharon I."/>
            <person name="Castelle C.J."/>
            <person name="Probst A.J."/>
            <person name="Thomas B.C."/>
            <person name="Singh A."/>
            <person name="Wilkins M.J."/>
            <person name="Karaoz U."/>
            <person name="Brodie E.L."/>
            <person name="Williams K.H."/>
            <person name="Hubbard S.S."/>
            <person name="Banfield J.F."/>
        </authorList>
    </citation>
    <scope>NUCLEOTIDE SEQUENCE [LARGE SCALE GENOMIC DNA]</scope>
</reference>
<dbReference type="Proteomes" id="UP000178114">
    <property type="component" value="Unassembled WGS sequence"/>
</dbReference>
<dbReference type="InterPro" id="IPR020846">
    <property type="entry name" value="MFS_dom"/>
</dbReference>
<feature type="domain" description="Major facilitator superfamily (MFS) profile" evidence="8">
    <location>
        <begin position="12"/>
        <end position="218"/>
    </location>
</feature>